<dbReference type="EMBL" id="WNVG01000689">
    <property type="protein sequence ID" value="MDZ5034571.1"/>
    <property type="molecule type" value="Genomic_DNA"/>
</dbReference>
<dbReference type="InterPro" id="IPR036188">
    <property type="entry name" value="FAD/NAD-bd_sf"/>
</dbReference>
<dbReference type="RefSeq" id="WP_322413010.1">
    <property type="nucleotide sequence ID" value="NZ_WNVG01000689.1"/>
</dbReference>
<dbReference type="Gene3D" id="3.50.50.60">
    <property type="entry name" value="FAD/NAD(P)-binding domain"/>
    <property type="match status" value="1"/>
</dbReference>
<protein>
    <submittedName>
        <fullName evidence="1">FAD-dependent oxidoreductase</fullName>
    </submittedName>
</protein>
<accession>A0AAW9IWJ0</accession>
<sequence length="181" mass="20435">DTLGVASTVTPIETEIYKYVAQEYLLESGVEILYHTEALDVKVEEGNIKSVLTKTRSGIYEIEAKYYIDATGDGEIAYLSGNKMKIGREKDAKCQPMTMMFKVSNVDIEEVINYVEENKNEFVIGENIKSFKESKRIAISGFFSKVAEASKNGDFTINRDRGLFFELNRRGEVAVNMSRVI</sequence>
<dbReference type="SUPFAM" id="SSF51905">
    <property type="entry name" value="FAD/NAD(P)-binding domain"/>
    <property type="match status" value="1"/>
</dbReference>
<comment type="caution">
    <text evidence="1">The sequence shown here is derived from an EMBL/GenBank/DDBJ whole genome shotgun (WGS) entry which is preliminary data.</text>
</comment>
<dbReference type="Pfam" id="PF12831">
    <property type="entry name" value="FAD_oxidored"/>
    <property type="match status" value="1"/>
</dbReference>
<evidence type="ECO:0000313" key="2">
    <source>
        <dbReference type="Proteomes" id="UP001289066"/>
    </source>
</evidence>
<dbReference type="Proteomes" id="UP001289066">
    <property type="component" value="Unassembled WGS sequence"/>
</dbReference>
<dbReference type="AlphaFoldDB" id="A0AAW9IWJ0"/>
<reference evidence="1" key="1">
    <citation type="submission" date="2019-11" db="EMBL/GenBank/DDBJ databases">
        <title>Characterization of Clostridium perfringens isolates from swine manure treated agricultural soils.</title>
        <authorList>
            <person name="Wushke S.T."/>
        </authorList>
    </citation>
    <scope>NUCLEOTIDE SEQUENCE</scope>
    <source>
        <strain evidence="1">X15</strain>
    </source>
</reference>
<name>A0AAW9IWJ0_CLOPF</name>
<feature type="non-terminal residue" evidence="1">
    <location>
        <position position="1"/>
    </location>
</feature>
<gene>
    <name evidence="1" type="ORF">GNF81_17900</name>
</gene>
<organism evidence="1 2">
    <name type="scientific">Clostridium perfringens</name>
    <dbReference type="NCBI Taxonomy" id="1502"/>
    <lineage>
        <taxon>Bacteria</taxon>
        <taxon>Bacillati</taxon>
        <taxon>Bacillota</taxon>
        <taxon>Clostridia</taxon>
        <taxon>Eubacteriales</taxon>
        <taxon>Clostridiaceae</taxon>
        <taxon>Clostridium</taxon>
    </lineage>
</organism>
<evidence type="ECO:0000313" key="1">
    <source>
        <dbReference type="EMBL" id="MDZ5034571.1"/>
    </source>
</evidence>
<feature type="non-terminal residue" evidence="1">
    <location>
        <position position="181"/>
    </location>
</feature>
<proteinExistence type="predicted"/>